<evidence type="ECO:0000256" key="3">
    <source>
        <dbReference type="ARBA" id="ARBA00022801"/>
    </source>
</evidence>
<dbReference type="EC" id="3.1.3.2" evidence="2"/>
<gene>
    <name evidence="7" type="ORF">WICMUC_000371</name>
</gene>
<dbReference type="InterPro" id="IPR029033">
    <property type="entry name" value="His_PPase_superfam"/>
</dbReference>
<accession>A0A9P8PZY1</accession>
<dbReference type="AlphaFoldDB" id="A0A9P8PZY1"/>
<evidence type="ECO:0000256" key="6">
    <source>
        <dbReference type="SAM" id="SignalP"/>
    </source>
</evidence>
<comment type="caution">
    <text evidence="7">The sequence shown here is derived from an EMBL/GenBank/DDBJ whole genome shotgun (WGS) entry which is preliminary data.</text>
</comment>
<proteinExistence type="predicted"/>
<feature type="signal peptide" evidence="6">
    <location>
        <begin position="1"/>
        <end position="19"/>
    </location>
</feature>
<dbReference type="PANTHER" id="PTHR20963:SF18">
    <property type="entry name" value="ACID PHOSPHATASE PHO11-RELATED"/>
    <property type="match status" value="1"/>
</dbReference>
<dbReference type="GO" id="GO:0003993">
    <property type="term" value="F:acid phosphatase activity"/>
    <property type="evidence" value="ECO:0007669"/>
    <property type="project" value="UniProtKB-EC"/>
</dbReference>
<dbReference type="PIRSF" id="PIRSF000894">
    <property type="entry name" value="Acid_phosphatase"/>
    <property type="match status" value="1"/>
</dbReference>
<evidence type="ECO:0000256" key="5">
    <source>
        <dbReference type="PIRSR" id="PIRSR000894-2"/>
    </source>
</evidence>
<keyword evidence="6" id="KW-0732">Signal</keyword>
<evidence type="ECO:0000256" key="1">
    <source>
        <dbReference type="ARBA" id="ARBA00000032"/>
    </source>
</evidence>
<evidence type="ECO:0000256" key="2">
    <source>
        <dbReference type="ARBA" id="ARBA00012646"/>
    </source>
</evidence>
<feature type="chain" id="PRO_5040256794" description="acid phosphatase" evidence="6">
    <location>
        <begin position="20"/>
        <end position="426"/>
    </location>
</feature>
<dbReference type="Pfam" id="PF00328">
    <property type="entry name" value="His_Phos_2"/>
    <property type="match status" value="1"/>
</dbReference>
<dbReference type="GO" id="GO:0009277">
    <property type="term" value="C:fungal-type cell wall"/>
    <property type="evidence" value="ECO:0007669"/>
    <property type="project" value="TreeGrafter"/>
</dbReference>
<dbReference type="EMBL" id="JAEUBF010000131">
    <property type="protein sequence ID" value="KAH3680304.1"/>
    <property type="molecule type" value="Genomic_DNA"/>
</dbReference>
<organism evidence="7 8">
    <name type="scientific">Wickerhamomyces mucosus</name>
    <dbReference type="NCBI Taxonomy" id="1378264"/>
    <lineage>
        <taxon>Eukaryota</taxon>
        <taxon>Fungi</taxon>
        <taxon>Dikarya</taxon>
        <taxon>Ascomycota</taxon>
        <taxon>Saccharomycotina</taxon>
        <taxon>Saccharomycetes</taxon>
        <taxon>Phaffomycetales</taxon>
        <taxon>Wickerhamomycetaceae</taxon>
        <taxon>Wickerhamomyces</taxon>
    </lineage>
</organism>
<comment type="catalytic activity">
    <reaction evidence="1">
        <text>a phosphate monoester + H2O = an alcohol + phosphate</text>
        <dbReference type="Rhea" id="RHEA:15017"/>
        <dbReference type="ChEBI" id="CHEBI:15377"/>
        <dbReference type="ChEBI" id="CHEBI:30879"/>
        <dbReference type="ChEBI" id="CHEBI:43474"/>
        <dbReference type="ChEBI" id="CHEBI:67140"/>
        <dbReference type="EC" id="3.1.3.2"/>
    </reaction>
</comment>
<reference evidence="7" key="2">
    <citation type="submission" date="2021-01" db="EMBL/GenBank/DDBJ databases">
        <authorList>
            <person name="Schikora-Tamarit M.A."/>
        </authorList>
    </citation>
    <scope>NUCLEOTIDE SEQUENCE</scope>
    <source>
        <strain evidence="7">CBS6341</strain>
    </source>
</reference>
<dbReference type="Gene3D" id="3.40.50.1240">
    <property type="entry name" value="Phosphoglycerate mutase-like"/>
    <property type="match status" value="1"/>
</dbReference>
<dbReference type="Proteomes" id="UP000769528">
    <property type="component" value="Unassembled WGS sequence"/>
</dbReference>
<keyword evidence="5" id="KW-1015">Disulfide bond</keyword>
<dbReference type="InterPro" id="IPR016274">
    <property type="entry name" value="Histidine_acid_Pase_euk"/>
</dbReference>
<evidence type="ECO:0000313" key="8">
    <source>
        <dbReference type="Proteomes" id="UP000769528"/>
    </source>
</evidence>
<dbReference type="InterPro" id="IPR000560">
    <property type="entry name" value="His_Pase_clade-2"/>
</dbReference>
<dbReference type="OrthoDB" id="6509975at2759"/>
<evidence type="ECO:0000256" key="4">
    <source>
        <dbReference type="ARBA" id="ARBA00023180"/>
    </source>
</evidence>
<sequence length="426" mass="47420">MKFSLGLSSLIGAVTIVEAASDGYPLQKPYSQNAVEQYNKLRLLGTTGPYVSLEGYGISPETPYNCEVTQAHLFSRHFERYATTGTGAKSESGYYSGLADGYNLGNQLRAKYSHLFDDESAHPVFASSQTRVVESAQAFAKGFFGYNYTELASIQSIPEKKYMGANSLTSSAACANYNGSKYDDVVNQFNQSYLDQAAIRLNYQSPGFNLTGSDVSSLLSYCGFELNVRGFSPVCEIFTQDELINFAYSKSLAYYYSNGPGYSEITGPMGYIYANNTYTLMEQGKSYPYNLTFSFSHDGDIEYFLTALGLFDGHYDVTPDYVDLQHPWKVSELVPMGARLIHERLQCTDYSTNKTEDYVRILLNDAVIPIPDCQDGPGFSCPLDGYKEVIDSNLGNTTYVEACGVNSTYPQYTSFYWDWNVTFVNN</sequence>
<feature type="disulfide bond" evidence="5">
    <location>
        <begin position="373"/>
        <end position="381"/>
    </location>
</feature>
<keyword evidence="8" id="KW-1185">Reference proteome</keyword>
<feature type="disulfide bond" evidence="5">
    <location>
        <begin position="222"/>
        <end position="235"/>
    </location>
</feature>
<reference evidence="7" key="1">
    <citation type="journal article" date="2021" name="Open Biol.">
        <title>Shared evolutionary footprints suggest mitochondrial oxidative damage underlies multiple complex I losses in fungi.</title>
        <authorList>
            <person name="Schikora-Tamarit M.A."/>
            <person name="Marcet-Houben M."/>
            <person name="Nosek J."/>
            <person name="Gabaldon T."/>
        </authorList>
    </citation>
    <scope>NUCLEOTIDE SEQUENCE</scope>
    <source>
        <strain evidence="7">CBS6341</strain>
    </source>
</reference>
<protein>
    <recommendedName>
        <fullName evidence="2">acid phosphatase</fullName>
        <ecNumber evidence="2">3.1.3.2</ecNumber>
    </recommendedName>
</protein>
<dbReference type="SUPFAM" id="SSF53254">
    <property type="entry name" value="Phosphoglycerate mutase-like"/>
    <property type="match status" value="1"/>
</dbReference>
<keyword evidence="4" id="KW-0325">Glycoprotein</keyword>
<evidence type="ECO:0000313" key="7">
    <source>
        <dbReference type="EMBL" id="KAH3680304.1"/>
    </source>
</evidence>
<keyword evidence="3" id="KW-0378">Hydrolase</keyword>
<dbReference type="CDD" id="cd07061">
    <property type="entry name" value="HP_HAP_like"/>
    <property type="match status" value="1"/>
</dbReference>
<dbReference type="PANTHER" id="PTHR20963">
    <property type="entry name" value="MULTIPLE INOSITOL POLYPHOSPHATE PHOSPHATASE-RELATED"/>
    <property type="match status" value="1"/>
</dbReference>
<name>A0A9P8PZY1_9ASCO</name>